<dbReference type="GO" id="GO:0030246">
    <property type="term" value="F:carbohydrate binding"/>
    <property type="evidence" value="ECO:0007669"/>
    <property type="project" value="InterPro"/>
</dbReference>
<dbReference type="GO" id="GO:0005975">
    <property type="term" value="P:carbohydrate metabolic process"/>
    <property type="evidence" value="ECO:0007669"/>
    <property type="project" value="InterPro"/>
</dbReference>
<dbReference type="Gene3D" id="2.70.98.10">
    <property type="match status" value="1"/>
</dbReference>
<sequence>MVAAVARWAAGLVLVVLVVLVGGVVGEDRFWGGGDVALLEQRVRAAILPTSPVATLPAFVSHATTQLTADCAFDDINYNDTDGRSWWLTRTLLFSLHLQRVMLMAIELATNSSAEPSLRNRTNCALQYWLDNDFINDNWWWNEIGTPHIVAKILLTLNPSPDMLERAQPILARATLSAAAAATGCNRVWASGSFPPACSPSFLRMLLAQNNIFRGLLERGNTTRLRTAFDLIYSTAISQCRRFPPQRTGAACQALTTALYMGWGYGSIFTANMLSITSWAANTSYAIDTDPWNVLAQYILKGQRLATRGPNFDYTTSGRLMTYFVQNDEFNINQGHYHYFAAFTDFRLAFPAFEPPRLTPLAVIFAPLLPEVSPSAPQSSELQAFGKCLLTTETCDRPAETVHYYDSDYLVHQRPNLTISLRMFSNRTINSECINGENLQGRALADGVVNLFQTGREYENIFPVWNWKRLPGTTELQSPTEYTCATVQDVIHRPWTGAASDGQVAAATMDFARGHSDHIYAAKSWFFYDDAVIALAANLSSTDLSYNLTTSLDQRLLNGPVLIEWTNGSQTEFAANQSVSLMGVQALRHDGIRYDLELSPDAVIELSTEVQRGSWADITQGPSNPVAHAVFSLSVVHGVGKAVTPTCAYRLTREDSAPDTSKVTVISNDEAVQAVMVQTTDAATVFIVQRQVMSTAYLARLSQQQHASLGWSVTPLSVGIVTVRQAVGSSEVELAVNNPHLEARPMNVVLNLNGLTCPGATNDRVIVELPEHTHGASTLVACTIVQS</sequence>
<dbReference type="SUPFAM" id="SSF48230">
    <property type="entry name" value="Chondroitin AC/alginate lyase"/>
    <property type="match status" value="1"/>
</dbReference>
<dbReference type="EMBL" id="CH991551">
    <property type="protein sequence ID" value="EDQ89421.1"/>
    <property type="molecule type" value="Genomic_DNA"/>
</dbReference>
<dbReference type="PANTHER" id="PTHR38481:SF1">
    <property type="entry name" value="HYALURONATE LYASE"/>
    <property type="match status" value="1"/>
</dbReference>
<dbReference type="Gene3D" id="1.50.10.100">
    <property type="entry name" value="Chondroitin AC/alginate lyase"/>
    <property type="match status" value="1"/>
</dbReference>
<feature type="signal peptide" evidence="2">
    <location>
        <begin position="1"/>
        <end position="26"/>
    </location>
</feature>
<comment type="similarity">
    <text evidence="1">Belongs to the polysaccharide lyase 8 family.</text>
</comment>
<dbReference type="KEGG" id="mbr:MONBRDRAFT_25569"/>
<feature type="chain" id="PRO_5002745100" description="Polysaccharide lyase family 8 central domain-containing protein" evidence="2">
    <location>
        <begin position="27"/>
        <end position="787"/>
    </location>
</feature>
<dbReference type="Proteomes" id="UP000001357">
    <property type="component" value="Unassembled WGS sequence"/>
</dbReference>
<dbReference type="Pfam" id="PF02278">
    <property type="entry name" value="Lyase_8"/>
    <property type="match status" value="1"/>
</dbReference>
<keyword evidence="2" id="KW-0732">Signal</keyword>
<protein>
    <recommendedName>
        <fullName evidence="3">Polysaccharide lyase family 8 central domain-containing protein</fullName>
    </recommendedName>
</protein>
<accession>A9UZT2</accession>
<dbReference type="InterPro" id="IPR008929">
    <property type="entry name" value="Chondroitin_lyas"/>
</dbReference>
<evidence type="ECO:0000313" key="5">
    <source>
        <dbReference type="Proteomes" id="UP000001357"/>
    </source>
</evidence>
<dbReference type="InterPro" id="IPR014718">
    <property type="entry name" value="GH-type_carb-bd"/>
</dbReference>
<dbReference type="GO" id="GO:0016837">
    <property type="term" value="F:carbon-oxygen lyase activity, acting on polysaccharides"/>
    <property type="evidence" value="ECO:0007669"/>
    <property type="project" value="UniProtKB-ARBA"/>
</dbReference>
<name>A9UZT2_MONBE</name>
<dbReference type="OMA" id="GHYHYFA"/>
<dbReference type="eggNOG" id="ENOG502S9ZG">
    <property type="taxonomic scope" value="Eukaryota"/>
</dbReference>
<feature type="domain" description="Polysaccharide lyase family 8 central" evidence="3">
    <location>
        <begin position="402"/>
        <end position="641"/>
    </location>
</feature>
<dbReference type="InterPro" id="IPR038970">
    <property type="entry name" value="Lyase_8"/>
</dbReference>
<evidence type="ECO:0000313" key="4">
    <source>
        <dbReference type="EMBL" id="EDQ89421.1"/>
    </source>
</evidence>
<keyword evidence="5" id="KW-1185">Reference proteome</keyword>
<gene>
    <name evidence="4" type="ORF">MONBRDRAFT_25569</name>
</gene>
<dbReference type="SUPFAM" id="SSF74650">
    <property type="entry name" value="Galactose mutarotase-like"/>
    <property type="match status" value="1"/>
</dbReference>
<dbReference type="PANTHER" id="PTHR38481">
    <property type="entry name" value="HYALURONATE LYASE"/>
    <property type="match status" value="1"/>
</dbReference>
<dbReference type="GeneID" id="5891013"/>
<evidence type="ECO:0000259" key="3">
    <source>
        <dbReference type="Pfam" id="PF02278"/>
    </source>
</evidence>
<reference evidence="4 5" key="1">
    <citation type="journal article" date="2008" name="Nature">
        <title>The genome of the choanoflagellate Monosiga brevicollis and the origin of metazoans.</title>
        <authorList>
            <consortium name="JGI Sequencing"/>
            <person name="King N."/>
            <person name="Westbrook M.J."/>
            <person name="Young S.L."/>
            <person name="Kuo A."/>
            <person name="Abedin M."/>
            <person name="Chapman J."/>
            <person name="Fairclough S."/>
            <person name="Hellsten U."/>
            <person name="Isogai Y."/>
            <person name="Letunic I."/>
            <person name="Marr M."/>
            <person name="Pincus D."/>
            <person name="Putnam N."/>
            <person name="Rokas A."/>
            <person name="Wright K.J."/>
            <person name="Zuzow R."/>
            <person name="Dirks W."/>
            <person name="Good M."/>
            <person name="Goodstein D."/>
            <person name="Lemons D."/>
            <person name="Li W."/>
            <person name="Lyons J.B."/>
            <person name="Morris A."/>
            <person name="Nichols S."/>
            <person name="Richter D.J."/>
            <person name="Salamov A."/>
            <person name="Bork P."/>
            <person name="Lim W.A."/>
            <person name="Manning G."/>
            <person name="Miller W.T."/>
            <person name="McGinnis W."/>
            <person name="Shapiro H."/>
            <person name="Tjian R."/>
            <person name="Grigoriev I.V."/>
            <person name="Rokhsar D."/>
        </authorList>
    </citation>
    <scope>NUCLEOTIDE SEQUENCE [LARGE SCALE GENOMIC DNA]</scope>
    <source>
        <strain evidence="5">MX1 / ATCC 50154</strain>
    </source>
</reference>
<dbReference type="InParanoid" id="A9UZT2"/>
<organism evidence="4 5">
    <name type="scientific">Monosiga brevicollis</name>
    <name type="common">Choanoflagellate</name>
    <dbReference type="NCBI Taxonomy" id="81824"/>
    <lineage>
        <taxon>Eukaryota</taxon>
        <taxon>Choanoflagellata</taxon>
        <taxon>Craspedida</taxon>
        <taxon>Salpingoecidae</taxon>
        <taxon>Monosiga</taxon>
    </lineage>
</organism>
<proteinExistence type="inferred from homology"/>
<dbReference type="RefSeq" id="XP_001745997.1">
    <property type="nucleotide sequence ID" value="XM_001745945.1"/>
</dbReference>
<evidence type="ECO:0000256" key="1">
    <source>
        <dbReference type="ARBA" id="ARBA00006699"/>
    </source>
</evidence>
<dbReference type="AlphaFoldDB" id="A9UZT2"/>
<dbReference type="InterPro" id="IPR003159">
    <property type="entry name" value="Lyase_8_central_dom"/>
</dbReference>
<evidence type="ECO:0000256" key="2">
    <source>
        <dbReference type="SAM" id="SignalP"/>
    </source>
</evidence>
<dbReference type="InterPro" id="IPR011013">
    <property type="entry name" value="Gal_mutarotase_sf_dom"/>
</dbReference>
<dbReference type="GO" id="GO:0005576">
    <property type="term" value="C:extracellular region"/>
    <property type="evidence" value="ECO:0007669"/>
    <property type="project" value="InterPro"/>
</dbReference>